<dbReference type="SMART" id="SM00642">
    <property type="entry name" value="Aamy"/>
    <property type="match status" value="1"/>
</dbReference>
<name>A0A1W1UNF4_9DEIO</name>
<dbReference type="AlphaFoldDB" id="A0A1W1UNF4"/>
<gene>
    <name evidence="4" type="ORF">SAMN00790413_04086</name>
</gene>
<dbReference type="Pfam" id="PF00128">
    <property type="entry name" value="Alpha-amylase"/>
    <property type="match status" value="1"/>
</dbReference>
<dbReference type="PANTHER" id="PTHR10357:SF179">
    <property type="entry name" value="NEUTRAL AND BASIC AMINO ACID TRANSPORT PROTEIN RBAT"/>
    <property type="match status" value="1"/>
</dbReference>
<proteinExistence type="inferred from homology"/>
<keyword evidence="4" id="KW-0326">Glycosidase</keyword>
<feature type="chain" id="PRO_5012754607" evidence="2">
    <location>
        <begin position="26"/>
        <end position="661"/>
    </location>
</feature>
<dbReference type="InterPro" id="IPR045857">
    <property type="entry name" value="O16G_dom_2"/>
</dbReference>
<keyword evidence="2" id="KW-0732">Signal</keyword>
<dbReference type="STRING" id="695939.SAMN00790413_04086"/>
<keyword evidence="5" id="KW-1185">Reference proteome</keyword>
<organism evidence="4 5">
    <name type="scientific">Deinococcus hopiensis KR-140</name>
    <dbReference type="NCBI Taxonomy" id="695939"/>
    <lineage>
        <taxon>Bacteria</taxon>
        <taxon>Thermotogati</taxon>
        <taxon>Deinococcota</taxon>
        <taxon>Deinococci</taxon>
        <taxon>Deinococcales</taxon>
        <taxon>Deinococcaceae</taxon>
        <taxon>Deinococcus</taxon>
    </lineage>
</organism>
<reference evidence="4 5" key="1">
    <citation type="submission" date="2017-04" db="EMBL/GenBank/DDBJ databases">
        <authorList>
            <person name="Afonso C.L."/>
            <person name="Miller P.J."/>
            <person name="Scott M.A."/>
            <person name="Spackman E."/>
            <person name="Goraichik I."/>
            <person name="Dimitrov K.M."/>
            <person name="Suarez D.L."/>
            <person name="Swayne D.E."/>
        </authorList>
    </citation>
    <scope>NUCLEOTIDE SEQUENCE [LARGE SCALE GENOMIC DNA]</scope>
    <source>
        <strain evidence="4 5">KR-140</strain>
    </source>
</reference>
<accession>A0A1W1UNF4</accession>
<dbReference type="Gene3D" id="3.90.400.10">
    <property type="entry name" value="Oligo-1,6-glucosidase, Domain 2"/>
    <property type="match status" value="1"/>
</dbReference>
<dbReference type="InterPro" id="IPR017853">
    <property type="entry name" value="GH"/>
</dbReference>
<sequence>MSPIAPFTARFFLGLALSVSTMAQAGKVTLTVTRLPAGTPADARLTLGANVNGWNPADPHSILKKNADGTFSVNLDVPDGSVLEYKVTRGAWSSVEKNADGSEMANRTLKVQGDATVKLEVARWADAGTAAGTGTAGTVTVPTPGPVDAPRVQMLPRAPVAAANAWWANAAVYQVFVRSFQDSNGDGVGDFRGLTSRLDYLKDLGVNTLWLMPIYPSPSYHGYDVTDYENVHPDYGTLADFDAFVKSAHTRGMRVLLDWVPNHTSRAHPWFQAALDPKSPKRDWYLWRSQNPGWGPPWGGMGNVWHRSGDAYYYGAFWEGMPDLNWRNPQVKAAVNGAAAFWLKRGVDGFRVDAIRYVVEGKNGNTPDNPDNLAWVRDFETFVKGLRKDAAVVGEAWTGAPNVAKYLLGGAGEDLAFDFDLRDALLSAVGGRSAAPLQAALDQVTALYPKGSVDAIFTTNHDLVRPEYGGLAQAKVAASLLLTLPGTPFLYYGEEIGLPNGPGGADEQKRTPMRWNPGVGAGFTSGQPWYAFSTDAPSVTVEAQRKDPTSLLNHDRRLLALRAQHPALRVGGYVPLLAQDGVLAYARYQGQDVVVVAVNLGATAAPVKLDLTRVPVALRGPVTDAWSGRRLTDVGAGNAGHYDAGTLDPDGLAVLSLRAAP</sequence>
<dbReference type="InterPro" id="IPR055138">
    <property type="entry name" value="Neopullulanase-like_C"/>
</dbReference>
<dbReference type="EMBL" id="FWWU01000006">
    <property type="protein sequence ID" value="SMB82617.1"/>
    <property type="molecule type" value="Genomic_DNA"/>
</dbReference>
<dbReference type="InterPro" id="IPR013780">
    <property type="entry name" value="Glyco_hydro_b"/>
</dbReference>
<dbReference type="Gene3D" id="2.60.40.10">
    <property type="entry name" value="Immunoglobulins"/>
    <property type="match status" value="1"/>
</dbReference>
<evidence type="ECO:0000313" key="5">
    <source>
        <dbReference type="Proteomes" id="UP000192582"/>
    </source>
</evidence>
<evidence type="ECO:0000313" key="4">
    <source>
        <dbReference type="EMBL" id="SMB82617.1"/>
    </source>
</evidence>
<dbReference type="SUPFAM" id="SSF51011">
    <property type="entry name" value="Glycosyl hydrolase domain"/>
    <property type="match status" value="1"/>
</dbReference>
<feature type="signal peptide" evidence="2">
    <location>
        <begin position="1"/>
        <end position="25"/>
    </location>
</feature>
<dbReference type="PANTHER" id="PTHR10357">
    <property type="entry name" value="ALPHA-AMYLASE FAMILY MEMBER"/>
    <property type="match status" value="1"/>
</dbReference>
<evidence type="ECO:0000256" key="1">
    <source>
        <dbReference type="ARBA" id="ARBA00008061"/>
    </source>
</evidence>
<dbReference type="Gene3D" id="2.60.40.1180">
    <property type="entry name" value="Golgi alpha-mannosidase II"/>
    <property type="match status" value="1"/>
</dbReference>
<dbReference type="Gene3D" id="3.20.20.80">
    <property type="entry name" value="Glycosidases"/>
    <property type="match status" value="1"/>
</dbReference>
<protein>
    <submittedName>
        <fullName evidence="4">Glycosidase</fullName>
    </submittedName>
</protein>
<feature type="domain" description="Glycosyl hydrolase family 13 catalytic" evidence="3">
    <location>
        <begin position="174"/>
        <end position="562"/>
    </location>
</feature>
<dbReference type="InterPro" id="IPR013783">
    <property type="entry name" value="Ig-like_fold"/>
</dbReference>
<evidence type="ECO:0000259" key="3">
    <source>
        <dbReference type="SMART" id="SM00642"/>
    </source>
</evidence>
<comment type="similarity">
    <text evidence="1">Belongs to the glycosyl hydrolase 13 family.</text>
</comment>
<dbReference type="CDD" id="cd11316">
    <property type="entry name" value="AmyAc_bac2_AmyA"/>
    <property type="match status" value="1"/>
</dbReference>
<dbReference type="InterPro" id="IPR006047">
    <property type="entry name" value="GH13_cat_dom"/>
</dbReference>
<keyword evidence="4" id="KW-0378">Hydrolase</keyword>
<dbReference type="GO" id="GO:0004556">
    <property type="term" value="F:alpha-amylase activity"/>
    <property type="evidence" value="ECO:0007669"/>
    <property type="project" value="TreeGrafter"/>
</dbReference>
<evidence type="ECO:0000256" key="2">
    <source>
        <dbReference type="SAM" id="SignalP"/>
    </source>
</evidence>
<dbReference type="RefSeq" id="WP_170928495.1">
    <property type="nucleotide sequence ID" value="NZ_FWWU01000006.1"/>
</dbReference>
<dbReference type="Proteomes" id="UP000192582">
    <property type="component" value="Unassembled WGS sequence"/>
</dbReference>
<dbReference type="GO" id="GO:0009313">
    <property type="term" value="P:oligosaccharide catabolic process"/>
    <property type="evidence" value="ECO:0007669"/>
    <property type="project" value="TreeGrafter"/>
</dbReference>
<dbReference type="Pfam" id="PF22460">
    <property type="entry name" value="Neopullulanase-like_C"/>
    <property type="match status" value="1"/>
</dbReference>
<dbReference type="SUPFAM" id="SSF51445">
    <property type="entry name" value="(Trans)glycosidases"/>
    <property type="match status" value="1"/>
</dbReference>